<dbReference type="RefSeq" id="WP_009545681.1">
    <property type="nucleotide sequence ID" value="NC_010546.1"/>
</dbReference>
<evidence type="ECO:0008006" key="3">
    <source>
        <dbReference type="Google" id="ProtNLM"/>
    </source>
</evidence>
<sequence>MDTLQTHWQKTRVSLLGVLLLGLLGVLTYKIIVLKETEQSEQSNDNTETVTIPDTVPLSNWNLIDTKPLNSVKTEEEVTPVLGKVYEYTNNQESLTAEIRYAKYSGSFNHFLIKEMGMPAATINPDIYYEKGVGHYALFEYENTTYLGSCINAKGEATVTLDQYNKNRYLRGWGVTRTFLWLIGEQDLVEYRCLWSVMSIPNSSELDFTINIDPNNKELNEVEKNLEQAWLHWYSWWKNNFPDY</sequence>
<dbReference type="NCBIfam" id="TIGR04153">
    <property type="entry name" value="cyanosortA_assc"/>
    <property type="match status" value="1"/>
</dbReference>
<evidence type="ECO:0000313" key="2">
    <source>
        <dbReference type="Proteomes" id="UP000001203"/>
    </source>
</evidence>
<organism evidence="1 2">
    <name type="scientific">Crocosphaera subtropica (strain ATCC 51142 / BH68)</name>
    <name type="common">Cyanothece sp. (strain ATCC 51142)</name>
    <dbReference type="NCBI Taxonomy" id="43989"/>
    <lineage>
        <taxon>Bacteria</taxon>
        <taxon>Bacillati</taxon>
        <taxon>Cyanobacteriota</taxon>
        <taxon>Cyanophyceae</taxon>
        <taxon>Oscillatoriophycideae</taxon>
        <taxon>Chroococcales</taxon>
        <taxon>Aphanothecaceae</taxon>
        <taxon>Crocosphaera</taxon>
        <taxon>Crocosphaera subtropica</taxon>
    </lineage>
</organism>
<evidence type="ECO:0000313" key="1">
    <source>
        <dbReference type="EMBL" id="ACB51220.1"/>
    </source>
</evidence>
<name>B1X0D1_CROS5</name>
<reference evidence="1 2" key="1">
    <citation type="journal article" date="2008" name="Proc. Natl. Acad. Sci. U.S.A.">
        <title>The genome of Cyanothece 51142, a unicellular diazotrophic cyanobacterium important in the marine nitrogen cycle.</title>
        <authorList>
            <person name="Welsh E.A."/>
            <person name="Liberton M."/>
            <person name="Stoeckel J."/>
            <person name="Loh T."/>
            <person name="Elvitigala T."/>
            <person name="Wang C."/>
            <person name="Wollam A."/>
            <person name="Fulton R.S."/>
            <person name="Clifton S.W."/>
            <person name="Jacobs J.M."/>
            <person name="Aurora R."/>
            <person name="Ghosh B.K."/>
            <person name="Sherman L.A."/>
            <person name="Smith R.D."/>
            <person name="Wilson R.K."/>
            <person name="Pakrasi H.B."/>
        </authorList>
    </citation>
    <scope>NUCLEOTIDE SEQUENCE [LARGE SCALE GENOMIC DNA]</scope>
    <source>
        <strain evidence="2">ATCC 51142 / BH68</strain>
    </source>
</reference>
<gene>
    <name evidence="1" type="ordered locus">cce_1870</name>
</gene>
<dbReference type="InterPro" id="IPR026411">
    <property type="entry name" value="Cyanosort_A_assoc"/>
</dbReference>
<dbReference type="KEGG" id="cyt:cce_1870"/>
<dbReference type="eggNOG" id="ENOG503289M">
    <property type="taxonomic scope" value="Bacteria"/>
</dbReference>
<accession>B1X0D1</accession>
<dbReference type="STRING" id="43989.cce_1870"/>
<dbReference type="AlphaFoldDB" id="B1X0D1"/>
<dbReference type="Proteomes" id="UP000001203">
    <property type="component" value="Chromosome circular"/>
</dbReference>
<proteinExistence type="predicted"/>
<protein>
    <recommendedName>
        <fullName evidence="3">Cyanoexosortase A system-associated protein</fullName>
    </recommendedName>
</protein>
<dbReference type="OrthoDB" id="582709at2"/>
<dbReference type="EMBL" id="CP000806">
    <property type="protein sequence ID" value="ACB51220.1"/>
    <property type="molecule type" value="Genomic_DNA"/>
</dbReference>
<keyword evidence="2" id="KW-1185">Reference proteome</keyword>
<dbReference type="HOGENOM" id="CLU_1260478_0_0_3"/>